<keyword evidence="2" id="KW-0805">Transcription regulation</keyword>
<evidence type="ECO:0000256" key="4">
    <source>
        <dbReference type="ARBA" id="ARBA00023163"/>
    </source>
</evidence>
<dbReference type="Pfam" id="PF20239">
    <property type="entry name" value="DUF6596"/>
    <property type="match status" value="1"/>
</dbReference>
<dbReference type="EMBL" id="CP001854">
    <property type="protein sequence ID" value="ADB50930.1"/>
    <property type="molecule type" value="Genomic_DNA"/>
</dbReference>
<evidence type="ECO:0000313" key="8">
    <source>
        <dbReference type="EMBL" id="ADB50930.1"/>
    </source>
</evidence>
<dbReference type="HOGENOM" id="CLU_035311_1_0_11"/>
<name>D3F8G6_CONWI</name>
<dbReference type="InterPro" id="IPR036388">
    <property type="entry name" value="WH-like_DNA-bd_sf"/>
</dbReference>
<dbReference type="InterPro" id="IPR013324">
    <property type="entry name" value="RNA_pol_sigma_r3/r4-like"/>
</dbReference>
<dbReference type="InterPro" id="IPR046531">
    <property type="entry name" value="DUF6596"/>
</dbReference>
<dbReference type="PANTHER" id="PTHR47756:SF2">
    <property type="entry name" value="BLL6612 PROTEIN"/>
    <property type="match status" value="1"/>
</dbReference>
<feature type="domain" description="DUF6596" evidence="7">
    <location>
        <begin position="172"/>
        <end position="264"/>
    </location>
</feature>
<dbReference type="eggNOG" id="COG4941">
    <property type="taxonomic scope" value="Bacteria"/>
</dbReference>
<keyword evidence="3" id="KW-0731">Sigma factor</keyword>
<dbReference type="GO" id="GO:0016987">
    <property type="term" value="F:sigma factor activity"/>
    <property type="evidence" value="ECO:0007669"/>
    <property type="project" value="UniProtKB-KW"/>
</dbReference>
<dbReference type="GO" id="GO:0006352">
    <property type="term" value="P:DNA-templated transcription initiation"/>
    <property type="evidence" value="ECO:0007669"/>
    <property type="project" value="InterPro"/>
</dbReference>
<dbReference type="InterPro" id="IPR007627">
    <property type="entry name" value="RNA_pol_sigma70_r2"/>
</dbReference>
<feature type="domain" description="RNA polymerase sigma-70 region 2" evidence="5">
    <location>
        <begin position="12"/>
        <end position="71"/>
    </location>
</feature>
<dbReference type="OrthoDB" id="9780299at2"/>
<protein>
    <submittedName>
        <fullName evidence="8">Putative RNA polymerase, sigma-24 subunit, ECF subfamily</fullName>
    </submittedName>
</protein>
<sequence>MIERVFREQWGRVVAHLVGFLGDFDLAEEAAQEAFAVAAERWPRDGVPDNPGAWLVTTARNRAIDRIRRERTLAVKTRQLDVPAWVEDEVDETTIPDERLELIFTCCHPALATEAQVALTLRALGGLSTEEIARAFLVAPETMKRRLTRAKTKIKTVGIPFGVPPDHLLPERLPAVLAVVYLIFNEGYDGRVDLAAEAIRLGRVLVSLMPDEPEAHGLLALMLIHDARRETRVADGELVLLADQDRLRWDAAKIADGRAALDRAIALGVSGGGGSYVLQAAIASLQAAPRIDWPQVAALYGELARLTRSPVVELNRAVAVAESGGPEEALELVDRLELDDYPYLHSTRAELLRRLGRPGEARAAYERALALTSAEPQRRFLQRRLGELSA</sequence>
<evidence type="ECO:0000259" key="7">
    <source>
        <dbReference type="Pfam" id="PF20239"/>
    </source>
</evidence>
<accession>D3F8G6</accession>
<dbReference type="AlphaFoldDB" id="D3F8G6"/>
<proteinExistence type="inferred from homology"/>
<dbReference type="RefSeq" id="WP_012933981.1">
    <property type="nucleotide sequence ID" value="NC_013739.1"/>
</dbReference>
<evidence type="ECO:0000256" key="2">
    <source>
        <dbReference type="ARBA" id="ARBA00023015"/>
    </source>
</evidence>
<keyword evidence="4" id="KW-0804">Transcription</keyword>
<evidence type="ECO:0000259" key="5">
    <source>
        <dbReference type="Pfam" id="PF04542"/>
    </source>
</evidence>
<dbReference type="Pfam" id="PF08281">
    <property type="entry name" value="Sigma70_r4_2"/>
    <property type="match status" value="1"/>
</dbReference>
<dbReference type="InterPro" id="IPR014284">
    <property type="entry name" value="RNA_pol_sigma-70_dom"/>
</dbReference>
<comment type="similarity">
    <text evidence="1">Belongs to the sigma-70 factor family. ECF subfamily.</text>
</comment>
<dbReference type="PANTHER" id="PTHR47756">
    <property type="entry name" value="BLL6612 PROTEIN-RELATED"/>
    <property type="match status" value="1"/>
</dbReference>
<dbReference type="KEGG" id="cwo:Cwoe_2508"/>
<dbReference type="InterPro" id="IPR013249">
    <property type="entry name" value="RNA_pol_sigma70_r4_t2"/>
</dbReference>
<dbReference type="SUPFAM" id="SSF88946">
    <property type="entry name" value="Sigma2 domain of RNA polymerase sigma factors"/>
    <property type="match status" value="1"/>
</dbReference>
<dbReference type="Pfam" id="PF04542">
    <property type="entry name" value="Sigma70_r2"/>
    <property type="match status" value="1"/>
</dbReference>
<feature type="domain" description="RNA polymerase sigma factor 70 region 4 type 2" evidence="6">
    <location>
        <begin position="104"/>
        <end position="154"/>
    </location>
</feature>
<dbReference type="NCBIfam" id="TIGR02937">
    <property type="entry name" value="sigma70-ECF"/>
    <property type="match status" value="1"/>
</dbReference>
<dbReference type="Proteomes" id="UP000008229">
    <property type="component" value="Chromosome"/>
</dbReference>
<reference evidence="9" key="2">
    <citation type="submission" date="2010-01" db="EMBL/GenBank/DDBJ databases">
        <title>The complete genome of Conexibacter woesei DSM 14684.</title>
        <authorList>
            <consortium name="US DOE Joint Genome Institute (JGI-PGF)"/>
            <person name="Lucas S."/>
            <person name="Copeland A."/>
            <person name="Lapidus A."/>
            <person name="Glavina del Rio T."/>
            <person name="Dalin E."/>
            <person name="Tice H."/>
            <person name="Bruce D."/>
            <person name="Goodwin L."/>
            <person name="Pitluck S."/>
            <person name="Kyrpides N."/>
            <person name="Mavromatis K."/>
            <person name="Ivanova N."/>
            <person name="Mikhailova N."/>
            <person name="Chertkov O."/>
            <person name="Brettin T."/>
            <person name="Detter J.C."/>
            <person name="Han C."/>
            <person name="Larimer F."/>
            <person name="Land M."/>
            <person name="Hauser L."/>
            <person name="Markowitz V."/>
            <person name="Cheng J.-F."/>
            <person name="Hugenholtz P."/>
            <person name="Woyke T."/>
            <person name="Wu D."/>
            <person name="Pukall R."/>
            <person name="Steenblock K."/>
            <person name="Schneider S."/>
            <person name="Klenk H.-P."/>
            <person name="Eisen J.A."/>
        </authorList>
    </citation>
    <scope>NUCLEOTIDE SEQUENCE [LARGE SCALE GENOMIC DNA]</scope>
    <source>
        <strain evidence="9">DSM 14684 / CIP 108061 / JCM 11494 / NBRC 100937 / ID131577</strain>
    </source>
</reference>
<dbReference type="InterPro" id="IPR013325">
    <property type="entry name" value="RNA_pol_sigma_r2"/>
</dbReference>
<gene>
    <name evidence="8" type="ordered locus">Cwoe_2508</name>
</gene>
<evidence type="ECO:0000259" key="6">
    <source>
        <dbReference type="Pfam" id="PF08281"/>
    </source>
</evidence>
<dbReference type="SUPFAM" id="SSF88659">
    <property type="entry name" value="Sigma3 and sigma4 domains of RNA polymerase sigma factors"/>
    <property type="match status" value="1"/>
</dbReference>
<dbReference type="Gene3D" id="1.10.10.10">
    <property type="entry name" value="Winged helix-like DNA-binding domain superfamily/Winged helix DNA-binding domain"/>
    <property type="match status" value="1"/>
</dbReference>
<dbReference type="Gene3D" id="1.10.1740.10">
    <property type="match status" value="1"/>
</dbReference>
<reference evidence="8 9" key="1">
    <citation type="journal article" date="2010" name="Stand. Genomic Sci.">
        <title>Complete genome sequence of Conexibacter woesei type strain (ID131577).</title>
        <authorList>
            <person name="Pukall R."/>
            <person name="Lapidus A."/>
            <person name="Glavina Del Rio T."/>
            <person name="Copeland A."/>
            <person name="Tice H."/>
            <person name="Cheng J.-F."/>
            <person name="Lucas S."/>
            <person name="Chen F."/>
            <person name="Nolan M."/>
            <person name="Bruce D."/>
            <person name="Goodwin L."/>
            <person name="Pitluck S."/>
            <person name="Mavromatis K."/>
            <person name="Ivanova N."/>
            <person name="Ovchinnikova G."/>
            <person name="Pati A."/>
            <person name="Chen A."/>
            <person name="Palaniappan K."/>
            <person name="Land M."/>
            <person name="Hauser L."/>
            <person name="Chang Y.-J."/>
            <person name="Jeffries C.D."/>
            <person name="Chain P."/>
            <person name="Meincke L."/>
            <person name="Sims D."/>
            <person name="Brettin T."/>
            <person name="Detter J.C."/>
            <person name="Rohde M."/>
            <person name="Goeker M."/>
            <person name="Bristow J."/>
            <person name="Eisen J.A."/>
            <person name="Markowitz V."/>
            <person name="Kyrpides N.C."/>
            <person name="Klenk H.-P."/>
            <person name="Hugenholtz P."/>
        </authorList>
    </citation>
    <scope>NUCLEOTIDE SEQUENCE [LARGE SCALE GENOMIC DNA]</scope>
    <source>
        <strain evidence="9">DSM 14684 / CIP 108061 / JCM 11494 / NBRC 100937 / ID131577</strain>
    </source>
</reference>
<evidence type="ECO:0000313" key="9">
    <source>
        <dbReference type="Proteomes" id="UP000008229"/>
    </source>
</evidence>
<dbReference type="SUPFAM" id="SSF48452">
    <property type="entry name" value="TPR-like"/>
    <property type="match status" value="1"/>
</dbReference>
<organism evidence="8 9">
    <name type="scientific">Conexibacter woesei (strain DSM 14684 / CCUG 47730 / CIP 108061 / JCM 11494 / NBRC 100937 / ID131577)</name>
    <dbReference type="NCBI Taxonomy" id="469383"/>
    <lineage>
        <taxon>Bacteria</taxon>
        <taxon>Bacillati</taxon>
        <taxon>Actinomycetota</taxon>
        <taxon>Thermoleophilia</taxon>
        <taxon>Solirubrobacterales</taxon>
        <taxon>Conexibacteraceae</taxon>
        <taxon>Conexibacter</taxon>
    </lineage>
</organism>
<dbReference type="InterPro" id="IPR011990">
    <property type="entry name" value="TPR-like_helical_dom_sf"/>
</dbReference>
<dbReference type="STRING" id="469383.Cwoe_2508"/>
<dbReference type="GO" id="GO:0003677">
    <property type="term" value="F:DNA binding"/>
    <property type="evidence" value="ECO:0007669"/>
    <property type="project" value="InterPro"/>
</dbReference>
<keyword evidence="9" id="KW-1185">Reference proteome</keyword>
<evidence type="ECO:0000256" key="3">
    <source>
        <dbReference type="ARBA" id="ARBA00023082"/>
    </source>
</evidence>
<evidence type="ECO:0000256" key="1">
    <source>
        <dbReference type="ARBA" id="ARBA00010641"/>
    </source>
</evidence>
<dbReference type="Gene3D" id="1.25.40.10">
    <property type="entry name" value="Tetratricopeptide repeat domain"/>
    <property type="match status" value="1"/>
</dbReference>